<dbReference type="Gene3D" id="2.60.220.10">
    <property type="entry name" value="Polysaccharide lyase family 8-like, C-terminal"/>
    <property type="match status" value="1"/>
</dbReference>
<dbReference type="InterPro" id="IPR004103">
    <property type="entry name" value="Lyase_8_C"/>
</dbReference>
<dbReference type="GO" id="GO:0005576">
    <property type="term" value="C:extracellular region"/>
    <property type="evidence" value="ECO:0007669"/>
    <property type="project" value="UniProtKB-SubCell"/>
</dbReference>
<feature type="active site" evidence="6">
    <location>
        <position position="268"/>
    </location>
</feature>
<comment type="similarity">
    <text evidence="2">Belongs to the polysaccharide lyase 8 family.</text>
</comment>
<keyword evidence="5 12" id="KW-0456">Lyase</keyword>
<evidence type="ECO:0000256" key="4">
    <source>
        <dbReference type="ARBA" id="ARBA00022729"/>
    </source>
</evidence>
<evidence type="ECO:0000259" key="8">
    <source>
        <dbReference type="Pfam" id="PF02278"/>
    </source>
</evidence>
<proteinExistence type="inferred from homology"/>
<organism evidence="12 13">
    <name type="scientific">Nonomuraea dietziae</name>
    <dbReference type="NCBI Taxonomy" id="65515"/>
    <lineage>
        <taxon>Bacteria</taxon>
        <taxon>Bacillati</taxon>
        <taxon>Actinomycetota</taxon>
        <taxon>Actinomycetes</taxon>
        <taxon>Streptosporangiales</taxon>
        <taxon>Streptosporangiaceae</taxon>
        <taxon>Nonomuraea</taxon>
    </lineage>
</organism>
<gene>
    <name evidence="12" type="ORF">FHR33_003663</name>
</gene>
<dbReference type="AlphaFoldDB" id="A0A7W5Y7W0"/>
<evidence type="ECO:0000256" key="6">
    <source>
        <dbReference type="PIRSR" id="PIRSR638970-1"/>
    </source>
</evidence>
<dbReference type="SUPFAM" id="SSF48230">
    <property type="entry name" value="Chondroitin AC/alginate lyase"/>
    <property type="match status" value="1"/>
</dbReference>
<keyword evidence="3" id="KW-0964">Secreted</keyword>
<dbReference type="CDD" id="cd01083">
    <property type="entry name" value="GAG_Lyase"/>
    <property type="match status" value="1"/>
</dbReference>
<evidence type="ECO:0000313" key="12">
    <source>
        <dbReference type="EMBL" id="MBB3727803.1"/>
    </source>
</evidence>
<dbReference type="Proteomes" id="UP000579945">
    <property type="component" value="Unassembled WGS sequence"/>
</dbReference>
<keyword evidence="4 7" id="KW-0732">Signal</keyword>
<feature type="active site" evidence="6">
    <location>
        <position position="331"/>
    </location>
</feature>
<dbReference type="RefSeq" id="WP_183648868.1">
    <property type="nucleotide sequence ID" value="NZ_JACIBV010000001.1"/>
</dbReference>
<feature type="domain" description="Polysaccharide lyase family 8 central" evidence="8">
    <location>
        <begin position="408"/>
        <end position="649"/>
    </location>
</feature>
<feature type="domain" description="Polysaccharide lyase family 8 C-terminal" evidence="9">
    <location>
        <begin position="665"/>
        <end position="728"/>
    </location>
</feature>
<evidence type="ECO:0000256" key="7">
    <source>
        <dbReference type="SAM" id="SignalP"/>
    </source>
</evidence>
<dbReference type="PANTHER" id="PTHR38481:SF1">
    <property type="entry name" value="HYALURONATE LYASE"/>
    <property type="match status" value="1"/>
</dbReference>
<dbReference type="GO" id="GO:0030246">
    <property type="term" value="F:carbohydrate binding"/>
    <property type="evidence" value="ECO:0007669"/>
    <property type="project" value="InterPro"/>
</dbReference>
<dbReference type="Pfam" id="PF24517">
    <property type="entry name" value="CBM96"/>
    <property type="match status" value="1"/>
</dbReference>
<dbReference type="SUPFAM" id="SSF74650">
    <property type="entry name" value="Galactose mutarotase-like"/>
    <property type="match status" value="1"/>
</dbReference>
<dbReference type="GeneID" id="95390079"/>
<dbReference type="InterPro" id="IPR003159">
    <property type="entry name" value="Lyase_8_central_dom"/>
</dbReference>
<evidence type="ECO:0000259" key="10">
    <source>
        <dbReference type="Pfam" id="PF08124"/>
    </source>
</evidence>
<protein>
    <submittedName>
        <fullName evidence="12">Hyaluronate lyase</fullName>
        <ecNumber evidence="12">4.2.2.1</ecNumber>
    </submittedName>
</protein>
<accession>A0A7W5Y7W0</accession>
<dbReference type="InterPro" id="IPR011071">
    <property type="entry name" value="Lyase_8-like_C"/>
</dbReference>
<feature type="chain" id="PRO_5038754985" evidence="7">
    <location>
        <begin position="20"/>
        <end position="950"/>
    </location>
</feature>
<dbReference type="Pfam" id="PF02884">
    <property type="entry name" value="Lyase_8_C"/>
    <property type="match status" value="1"/>
</dbReference>
<dbReference type="SUPFAM" id="SSF49863">
    <property type="entry name" value="Hyaluronate lyase-like, C-terminal domain"/>
    <property type="match status" value="1"/>
</dbReference>
<evidence type="ECO:0000256" key="3">
    <source>
        <dbReference type="ARBA" id="ARBA00022525"/>
    </source>
</evidence>
<dbReference type="Gene3D" id="2.70.98.10">
    <property type="match status" value="1"/>
</dbReference>
<reference evidence="12 13" key="1">
    <citation type="submission" date="2020-08" db="EMBL/GenBank/DDBJ databases">
        <title>Sequencing the genomes of 1000 actinobacteria strains.</title>
        <authorList>
            <person name="Klenk H.-P."/>
        </authorList>
    </citation>
    <scope>NUCLEOTIDE SEQUENCE [LARGE SCALE GENOMIC DNA]</scope>
    <source>
        <strain evidence="12 13">DSM 44320</strain>
    </source>
</reference>
<dbReference type="Pfam" id="PF02278">
    <property type="entry name" value="Lyase_8"/>
    <property type="match status" value="1"/>
</dbReference>
<dbReference type="GO" id="GO:0005975">
    <property type="term" value="P:carbohydrate metabolic process"/>
    <property type="evidence" value="ECO:0007669"/>
    <property type="project" value="InterPro"/>
</dbReference>
<name>A0A7W5Y7W0_9ACTN</name>
<feature type="domain" description="Carbohydrate-binding module family 96" evidence="11">
    <location>
        <begin position="794"/>
        <end position="949"/>
    </location>
</feature>
<evidence type="ECO:0000313" key="13">
    <source>
        <dbReference type="Proteomes" id="UP000579945"/>
    </source>
</evidence>
<comment type="subcellular location">
    <subcellularLocation>
        <location evidence="1">Secreted</location>
    </subcellularLocation>
</comment>
<dbReference type="Gene3D" id="1.50.10.100">
    <property type="entry name" value="Chondroitin AC/alginate lyase"/>
    <property type="match status" value="1"/>
</dbReference>
<evidence type="ECO:0000256" key="1">
    <source>
        <dbReference type="ARBA" id="ARBA00004613"/>
    </source>
</evidence>
<feature type="domain" description="Polysaccharide lyase 8 N-terminal alpha-helical" evidence="10">
    <location>
        <begin position="62"/>
        <end position="371"/>
    </location>
</feature>
<sequence>MLRRALLLTVAAASALSMAAVPAVADPTASAAPPESTAPAVSPAATQAAPGFAAPVLRYRELLTGGADVDPADPAYAAALARLDAEADAHLATLTPTGWADLQGADGNTVHAVALRLQSISLAYATVGSRRYGDAQTAASVVRALTWMHAERYRPGKPETGNWYGWEIGAPNYLLHNLVLLGEAVPAELRAGLLDAIGHFVPDPARRKVSGVPEVGGNLADKVSITVRRGLLSGDAAVTTMGRDKLGPVFDHVSSGDGWYPDGSLIQHFYFAYTGGYGNALLGSTATVFALLGGTPWDLTDPDRGNVTRWIFDGFEPVMFRGQLLANVRGRGISRPHDNDYAVARSALAAMTVLAQAASPEDRQRIAALVAEHATSGGFYETATVGQIALARRLTGGVPPRGDLTLTKVYAGMDRFVHHRPGYAFTVAGRSSRVGAYEAGNNENLRGWYTGDGMTMLYNADRTQYTDGFWPTVDSYRLPGVTNATRESYPRTAKDTAWYGFRQSDPHTGGVALGDLSAFGMRTQAERDYHSRQPIDLTARKSWFTFGDTIVALGADISASNVAAQTTVENRMNPGEVRTGEGWMHIEGTGGYLFPEGMPQSRRESRTGRWSEIGVHASDEITREYETVWFDHGAAPKQASYAYYVLPGSSAEETAELAARPKVRIADNSAQVQSAIEERGANSRLAATFWSCATAASTVRAYGPAEVAMRQEGSTLEVAVSDPTWRQSQTLVEIARTGREVISADPRVTVLSTSPTIRLAVDTAGALGAAVTVQVKVRPTARPPLAGAGCEGSRVRPDADAYARGGAYAGRNFNGQGLVAKTVADQSYARQSFLRFARPEGEISLARLWLRGAIADAGGTSTTLTLYEAPAGWEESTLTWAGRPALGRAIGEVTITGSTPAWYSIDLTAHLRAGGSTSFALAGPPGVATTLAAQFADRETPDGAPYLQVF</sequence>
<evidence type="ECO:0000256" key="2">
    <source>
        <dbReference type="ARBA" id="ARBA00006699"/>
    </source>
</evidence>
<dbReference type="EMBL" id="JACIBV010000001">
    <property type="protein sequence ID" value="MBB3727803.1"/>
    <property type="molecule type" value="Genomic_DNA"/>
</dbReference>
<dbReference type="InterPro" id="IPR055372">
    <property type="entry name" value="CBM96"/>
</dbReference>
<dbReference type="InterPro" id="IPR038970">
    <property type="entry name" value="Lyase_8"/>
</dbReference>
<dbReference type="GO" id="GO:0030340">
    <property type="term" value="F:hyaluronate lyase activity"/>
    <property type="evidence" value="ECO:0007669"/>
    <property type="project" value="UniProtKB-EC"/>
</dbReference>
<comment type="caution">
    <text evidence="12">The sequence shown here is derived from an EMBL/GenBank/DDBJ whole genome shotgun (WGS) entry which is preliminary data.</text>
</comment>
<keyword evidence="13" id="KW-1185">Reference proteome</keyword>
<evidence type="ECO:0000259" key="9">
    <source>
        <dbReference type="Pfam" id="PF02884"/>
    </source>
</evidence>
<feature type="active site" evidence="6">
    <location>
        <position position="277"/>
    </location>
</feature>
<dbReference type="InterPro" id="IPR011013">
    <property type="entry name" value="Gal_mutarotase_sf_dom"/>
</dbReference>
<dbReference type="NCBIfam" id="NF033679">
    <property type="entry name" value="DNRLRE_dom"/>
    <property type="match status" value="1"/>
</dbReference>
<dbReference type="InterPro" id="IPR012970">
    <property type="entry name" value="Lyase_8_alpha_N"/>
</dbReference>
<dbReference type="InterPro" id="IPR008929">
    <property type="entry name" value="Chondroitin_lyas"/>
</dbReference>
<dbReference type="EC" id="4.2.2.1" evidence="12"/>
<dbReference type="Pfam" id="PF08124">
    <property type="entry name" value="Lyase_8_N"/>
    <property type="match status" value="1"/>
</dbReference>
<dbReference type="InterPro" id="IPR014718">
    <property type="entry name" value="GH-type_carb-bd"/>
</dbReference>
<dbReference type="PANTHER" id="PTHR38481">
    <property type="entry name" value="HYALURONATE LYASE"/>
    <property type="match status" value="1"/>
</dbReference>
<evidence type="ECO:0000256" key="5">
    <source>
        <dbReference type="ARBA" id="ARBA00023239"/>
    </source>
</evidence>
<evidence type="ECO:0000259" key="11">
    <source>
        <dbReference type="Pfam" id="PF24517"/>
    </source>
</evidence>
<feature type="signal peptide" evidence="7">
    <location>
        <begin position="1"/>
        <end position="19"/>
    </location>
</feature>